<dbReference type="GO" id="GO:0005634">
    <property type="term" value="C:nucleus"/>
    <property type="evidence" value="ECO:0007669"/>
    <property type="project" value="InterPro"/>
</dbReference>
<keyword evidence="3" id="KW-1185">Reference proteome</keyword>
<organism evidence="2 3">
    <name type="scientific">Aromia moschata</name>
    <dbReference type="NCBI Taxonomy" id="1265417"/>
    <lineage>
        <taxon>Eukaryota</taxon>
        <taxon>Metazoa</taxon>
        <taxon>Ecdysozoa</taxon>
        <taxon>Arthropoda</taxon>
        <taxon>Hexapoda</taxon>
        <taxon>Insecta</taxon>
        <taxon>Pterygota</taxon>
        <taxon>Neoptera</taxon>
        <taxon>Endopterygota</taxon>
        <taxon>Coleoptera</taxon>
        <taxon>Polyphaga</taxon>
        <taxon>Cucujiformia</taxon>
        <taxon>Chrysomeloidea</taxon>
        <taxon>Cerambycidae</taxon>
        <taxon>Cerambycinae</taxon>
        <taxon>Callichromatini</taxon>
        <taxon>Aromia</taxon>
    </lineage>
</organism>
<dbReference type="AlphaFoldDB" id="A0AAV8YEP7"/>
<protein>
    <recommendedName>
        <fullName evidence="1">DNA fragmentation factor 40 C-terminal domain-containing protein</fullName>
    </recommendedName>
</protein>
<proteinExistence type="predicted"/>
<reference evidence="2" key="1">
    <citation type="journal article" date="2023" name="Insect Mol. Biol.">
        <title>Genome sequencing provides insights into the evolution of gene families encoding plant cell wall-degrading enzymes in longhorned beetles.</title>
        <authorList>
            <person name="Shin N.R."/>
            <person name="Okamura Y."/>
            <person name="Kirsch R."/>
            <person name="Pauchet Y."/>
        </authorList>
    </citation>
    <scope>NUCLEOTIDE SEQUENCE</scope>
    <source>
        <strain evidence="2">AMC_N1</strain>
    </source>
</reference>
<dbReference type="GO" id="GO:0005737">
    <property type="term" value="C:cytoplasm"/>
    <property type="evidence" value="ECO:0007669"/>
    <property type="project" value="InterPro"/>
</dbReference>
<name>A0AAV8YEP7_9CUCU</name>
<dbReference type="InterPro" id="IPR015311">
    <property type="entry name" value="DFF40_C"/>
</dbReference>
<dbReference type="SUPFAM" id="SSF54060">
    <property type="entry name" value="His-Me finger endonucleases"/>
    <property type="match status" value="1"/>
</dbReference>
<dbReference type="Pfam" id="PF09230">
    <property type="entry name" value="DFF40"/>
    <property type="match status" value="1"/>
</dbReference>
<accession>A0AAV8YEP7</accession>
<sequence>MIFPIPETQLEIPSPYFHSSFENFKARKSNEASKKIRNGKTCSAMKGLDTNAKTKEEYMFRRAQDRIRMYFYKTKEELLKTKRLAAGPAPVVT</sequence>
<feature type="domain" description="DNA fragmentation factor 40 C-terminal" evidence="1">
    <location>
        <begin position="32"/>
        <end position="82"/>
    </location>
</feature>
<dbReference type="GO" id="GO:0006309">
    <property type="term" value="P:apoptotic DNA fragmentation"/>
    <property type="evidence" value="ECO:0007669"/>
    <property type="project" value="InterPro"/>
</dbReference>
<dbReference type="EMBL" id="JAPWTK010000124">
    <property type="protein sequence ID" value="KAJ8949076.1"/>
    <property type="molecule type" value="Genomic_DNA"/>
</dbReference>
<dbReference type="Proteomes" id="UP001162162">
    <property type="component" value="Unassembled WGS sequence"/>
</dbReference>
<evidence type="ECO:0000313" key="2">
    <source>
        <dbReference type="EMBL" id="KAJ8949076.1"/>
    </source>
</evidence>
<evidence type="ECO:0000313" key="3">
    <source>
        <dbReference type="Proteomes" id="UP001162162"/>
    </source>
</evidence>
<dbReference type="InterPro" id="IPR044925">
    <property type="entry name" value="His-Me_finger_sf"/>
</dbReference>
<gene>
    <name evidence="2" type="ORF">NQ318_016980</name>
</gene>
<comment type="caution">
    <text evidence="2">The sequence shown here is derived from an EMBL/GenBank/DDBJ whole genome shotgun (WGS) entry which is preliminary data.</text>
</comment>
<dbReference type="GO" id="GO:0016787">
    <property type="term" value="F:hydrolase activity"/>
    <property type="evidence" value="ECO:0007669"/>
    <property type="project" value="InterPro"/>
</dbReference>
<evidence type="ECO:0000259" key="1">
    <source>
        <dbReference type="Pfam" id="PF09230"/>
    </source>
</evidence>